<dbReference type="EMBL" id="FQYT01000011">
    <property type="protein sequence ID" value="SHJ05249.1"/>
    <property type="molecule type" value="Genomic_DNA"/>
</dbReference>
<sequence length="137" mass="15501">MKTIRSLMRFLLWDASFYVMISIMIIAIGYINGKYEATMDIGYSYIGTGLHALLWFLAGAFLVLLFQFKREAGGRYSKLVEFLVVSIPALYLAGMDIWVHFSIPVIPFAYANFGLFGAFGALVFGCEVWGMLIKKRK</sequence>
<protein>
    <submittedName>
        <fullName evidence="2">Uncharacterized protein</fullName>
    </submittedName>
</protein>
<organism evidence="2 3">
    <name type="scientific">Parasporobacterium paucivorans DSM 15970</name>
    <dbReference type="NCBI Taxonomy" id="1122934"/>
    <lineage>
        <taxon>Bacteria</taxon>
        <taxon>Bacillati</taxon>
        <taxon>Bacillota</taxon>
        <taxon>Clostridia</taxon>
        <taxon>Lachnospirales</taxon>
        <taxon>Lachnospiraceae</taxon>
        <taxon>Parasporobacterium</taxon>
    </lineage>
</organism>
<evidence type="ECO:0000313" key="3">
    <source>
        <dbReference type="Proteomes" id="UP000184342"/>
    </source>
</evidence>
<evidence type="ECO:0000256" key="1">
    <source>
        <dbReference type="SAM" id="Phobius"/>
    </source>
</evidence>
<feature type="transmembrane region" description="Helical" evidence="1">
    <location>
        <begin position="79"/>
        <end position="101"/>
    </location>
</feature>
<dbReference type="Proteomes" id="UP000184342">
    <property type="component" value="Unassembled WGS sequence"/>
</dbReference>
<keyword evidence="1" id="KW-0812">Transmembrane</keyword>
<dbReference type="STRING" id="1122934.SAMN02745691_01262"/>
<keyword evidence="1" id="KW-1133">Transmembrane helix</keyword>
<gene>
    <name evidence="2" type="ORF">SAMN02745691_01262</name>
</gene>
<name>A0A1M6G5M5_9FIRM</name>
<feature type="transmembrane region" description="Helical" evidence="1">
    <location>
        <begin position="113"/>
        <end position="133"/>
    </location>
</feature>
<dbReference type="RefSeq" id="WP_073993510.1">
    <property type="nucleotide sequence ID" value="NZ_FQYT01000011.1"/>
</dbReference>
<accession>A0A1M6G5M5</accession>
<dbReference type="AlphaFoldDB" id="A0A1M6G5M5"/>
<proteinExistence type="predicted"/>
<feature type="transmembrane region" description="Helical" evidence="1">
    <location>
        <begin position="43"/>
        <end position="67"/>
    </location>
</feature>
<reference evidence="2 3" key="1">
    <citation type="submission" date="2016-11" db="EMBL/GenBank/DDBJ databases">
        <authorList>
            <person name="Jaros S."/>
            <person name="Januszkiewicz K."/>
            <person name="Wedrychowicz H."/>
        </authorList>
    </citation>
    <scope>NUCLEOTIDE SEQUENCE [LARGE SCALE GENOMIC DNA]</scope>
    <source>
        <strain evidence="2 3">DSM 15970</strain>
    </source>
</reference>
<keyword evidence="1" id="KW-0472">Membrane</keyword>
<feature type="transmembrane region" description="Helical" evidence="1">
    <location>
        <begin position="12"/>
        <end position="31"/>
    </location>
</feature>
<keyword evidence="3" id="KW-1185">Reference proteome</keyword>
<evidence type="ECO:0000313" key="2">
    <source>
        <dbReference type="EMBL" id="SHJ05249.1"/>
    </source>
</evidence>